<protein>
    <submittedName>
        <fullName evidence="2">Uncharacterized protein</fullName>
    </submittedName>
</protein>
<organism evidence="2">
    <name type="scientific">Arion vulgaris</name>
    <dbReference type="NCBI Taxonomy" id="1028688"/>
    <lineage>
        <taxon>Eukaryota</taxon>
        <taxon>Metazoa</taxon>
        <taxon>Spiralia</taxon>
        <taxon>Lophotrochozoa</taxon>
        <taxon>Mollusca</taxon>
        <taxon>Gastropoda</taxon>
        <taxon>Heterobranchia</taxon>
        <taxon>Euthyneura</taxon>
        <taxon>Panpulmonata</taxon>
        <taxon>Eupulmonata</taxon>
        <taxon>Stylommatophora</taxon>
        <taxon>Helicina</taxon>
        <taxon>Arionoidea</taxon>
        <taxon>Arionidae</taxon>
        <taxon>Arion</taxon>
    </lineage>
</organism>
<feature type="region of interest" description="Disordered" evidence="1">
    <location>
        <begin position="1"/>
        <end position="204"/>
    </location>
</feature>
<reference evidence="2" key="1">
    <citation type="submission" date="2014-12" db="EMBL/GenBank/DDBJ databases">
        <title>Insight into the proteome of Arion vulgaris.</title>
        <authorList>
            <person name="Aradska J."/>
            <person name="Bulat T."/>
            <person name="Smidak R."/>
            <person name="Sarate P."/>
            <person name="Gangsoo J."/>
            <person name="Sialana F."/>
            <person name="Bilban M."/>
            <person name="Lubec G."/>
        </authorList>
    </citation>
    <scope>NUCLEOTIDE SEQUENCE</scope>
    <source>
        <tissue evidence="2">Skin</tissue>
    </source>
</reference>
<feature type="compositionally biased region" description="Basic and acidic residues" evidence="1">
    <location>
        <begin position="29"/>
        <end position="39"/>
    </location>
</feature>
<name>A0A0B7BX05_9EUPU</name>
<accession>A0A0B7BX05</accession>
<feature type="compositionally biased region" description="Polar residues" evidence="1">
    <location>
        <begin position="194"/>
        <end position="204"/>
    </location>
</feature>
<dbReference type="AlphaFoldDB" id="A0A0B7BX05"/>
<feature type="compositionally biased region" description="Basic and acidic residues" evidence="1">
    <location>
        <begin position="84"/>
        <end position="143"/>
    </location>
</feature>
<feature type="non-terminal residue" evidence="2">
    <location>
        <position position="204"/>
    </location>
</feature>
<feature type="compositionally biased region" description="Polar residues" evidence="1">
    <location>
        <begin position="144"/>
        <end position="162"/>
    </location>
</feature>
<evidence type="ECO:0000256" key="1">
    <source>
        <dbReference type="SAM" id="MobiDB-lite"/>
    </source>
</evidence>
<feature type="non-terminal residue" evidence="2">
    <location>
        <position position="1"/>
    </location>
</feature>
<proteinExistence type="predicted"/>
<feature type="compositionally biased region" description="Basic and acidic residues" evidence="1">
    <location>
        <begin position="1"/>
        <end position="13"/>
    </location>
</feature>
<dbReference type="EMBL" id="HACG01050603">
    <property type="protein sequence ID" value="CEK97468.1"/>
    <property type="molecule type" value="Transcribed_RNA"/>
</dbReference>
<evidence type="ECO:0000313" key="2">
    <source>
        <dbReference type="EMBL" id="CEK97468.1"/>
    </source>
</evidence>
<sequence>SRLSEDSSKEEKPVVVPVVQIKEKHKTKEPKPKEKENKDVPFLPQPEVKKERRPSSRRQSQEELEEVVDLKVETPGPAATGDSEESHAAARKLTREERKLDAIMKAFEKMEKREERRKEAMARGEPGPKKCPGDTKIKKKSETDGNSSCGSNTNSRSTSQDGPPNDADPVKTEPTCDNPQEVTSPAAGEETKPESTSVVSPESG</sequence>
<gene>
    <name evidence="2" type="primary">ORF215893</name>
</gene>